<reference evidence="2 3" key="1">
    <citation type="submission" date="2019-08" db="EMBL/GenBank/DDBJ databases">
        <authorList>
            <person name="Peeters C."/>
        </authorList>
    </citation>
    <scope>NUCLEOTIDE SEQUENCE [LARGE SCALE GENOMIC DNA]</scope>
    <source>
        <strain evidence="2 3">LMG 18089</strain>
    </source>
</reference>
<evidence type="ECO:0000256" key="1">
    <source>
        <dbReference type="SAM" id="MobiDB-lite"/>
    </source>
</evidence>
<gene>
    <name evidence="2" type="ORF">PAP18089_01413</name>
</gene>
<accession>A0A5E5P2P5</accession>
<evidence type="ECO:0000313" key="3">
    <source>
        <dbReference type="Proteomes" id="UP000364291"/>
    </source>
</evidence>
<sequence>MTTTTISGISAPRARGWVHDGEVRELAIDGTTYRFRLNVETDDDKGAPWDEEDGHGPVSDWTTRDKRPGEWVLSSDHGSKRFYDVAEANRIAKRDGWGLSDAQRQALIARLAKDRVVRRPVGNATVSHRFGGLMQEHRRATETVTIPGRDPSKPLTEGELRAEAVRLDFEHLRRWAADQWHWVGVVVTLLGEDEDMDDLVANDYGHALWGIDSDSDGYLEGVAMDLMAEAANEAHRETLEAAHWASRDVETH</sequence>
<name>A0A5E5P2P5_9BURK</name>
<evidence type="ECO:0000313" key="2">
    <source>
        <dbReference type="EMBL" id="VVG70453.1"/>
    </source>
</evidence>
<proteinExistence type="predicted"/>
<protein>
    <submittedName>
        <fullName evidence="2">Uncharacterized protein</fullName>
    </submittedName>
</protein>
<organism evidence="2 3">
    <name type="scientific">Pandoraea apista</name>
    <dbReference type="NCBI Taxonomy" id="93218"/>
    <lineage>
        <taxon>Bacteria</taxon>
        <taxon>Pseudomonadati</taxon>
        <taxon>Pseudomonadota</taxon>
        <taxon>Betaproteobacteria</taxon>
        <taxon>Burkholderiales</taxon>
        <taxon>Burkholderiaceae</taxon>
        <taxon>Pandoraea</taxon>
    </lineage>
</organism>
<dbReference type="RefSeq" id="WP_071069056.1">
    <property type="nucleotide sequence ID" value="NZ_CABPSX010000002.1"/>
</dbReference>
<feature type="region of interest" description="Disordered" evidence="1">
    <location>
        <begin position="44"/>
        <end position="63"/>
    </location>
</feature>
<dbReference type="OrthoDB" id="9087853at2"/>
<dbReference type="EMBL" id="CABPSX010000002">
    <property type="protein sequence ID" value="VVG70453.1"/>
    <property type="molecule type" value="Genomic_DNA"/>
</dbReference>
<dbReference type="Proteomes" id="UP000364291">
    <property type="component" value="Unassembled WGS sequence"/>
</dbReference>
<dbReference type="AlphaFoldDB" id="A0A5E5P2P5"/>